<organism evidence="3 4">
    <name type="scientific">Oedothorax gibbosus</name>
    <dbReference type="NCBI Taxonomy" id="931172"/>
    <lineage>
        <taxon>Eukaryota</taxon>
        <taxon>Metazoa</taxon>
        <taxon>Ecdysozoa</taxon>
        <taxon>Arthropoda</taxon>
        <taxon>Chelicerata</taxon>
        <taxon>Arachnida</taxon>
        <taxon>Araneae</taxon>
        <taxon>Araneomorphae</taxon>
        <taxon>Entelegynae</taxon>
        <taxon>Araneoidea</taxon>
        <taxon>Linyphiidae</taxon>
        <taxon>Erigoninae</taxon>
        <taxon>Oedothorax</taxon>
    </lineage>
</organism>
<dbReference type="SUPFAM" id="SSF49599">
    <property type="entry name" value="TRAF domain-like"/>
    <property type="match status" value="1"/>
</dbReference>
<reference evidence="3 4" key="1">
    <citation type="journal article" date="2022" name="Nat. Ecol. Evol.">
        <title>A masculinizing supergene underlies an exaggerated male reproductive morph in a spider.</title>
        <authorList>
            <person name="Hendrickx F."/>
            <person name="De Corte Z."/>
            <person name="Sonet G."/>
            <person name="Van Belleghem S.M."/>
            <person name="Kostlbacher S."/>
            <person name="Vangestel C."/>
        </authorList>
    </citation>
    <scope>NUCLEOTIDE SEQUENCE [LARGE SCALE GENOMIC DNA]</scope>
    <source>
        <strain evidence="3">W744_W776</strain>
    </source>
</reference>
<protein>
    <recommendedName>
        <fullName evidence="5">Speckle-type POZ protein</fullName>
    </recommendedName>
</protein>
<comment type="caution">
    <text evidence="3">The sequence shown here is derived from an EMBL/GenBank/DDBJ whole genome shotgun (WGS) entry which is preliminary data.</text>
</comment>
<dbReference type="SUPFAM" id="SSF54695">
    <property type="entry name" value="POZ domain"/>
    <property type="match status" value="1"/>
</dbReference>
<dbReference type="SMART" id="SM00225">
    <property type="entry name" value="BTB"/>
    <property type="match status" value="1"/>
</dbReference>
<dbReference type="Pfam" id="PF00651">
    <property type="entry name" value="BTB"/>
    <property type="match status" value="1"/>
</dbReference>
<dbReference type="Gene3D" id="2.60.210.10">
    <property type="entry name" value="Apoptosis, Tumor Necrosis Factor Receptor Associated Protein 2, Chain A"/>
    <property type="match status" value="1"/>
</dbReference>
<dbReference type="CDD" id="cd14733">
    <property type="entry name" value="BACK"/>
    <property type="match status" value="1"/>
</dbReference>
<dbReference type="InterPro" id="IPR002083">
    <property type="entry name" value="MATH/TRAF_dom"/>
</dbReference>
<evidence type="ECO:0000313" key="3">
    <source>
        <dbReference type="EMBL" id="KAG8192308.1"/>
    </source>
</evidence>
<dbReference type="Gene3D" id="3.30.710.10">
    <property type="entry name" value="Potassium Channel Kv1.1, Chain A"/>
    <property type="match status" value="1"/>
</dbReference>
<accession>A0AAV6V894</accession>
<dbReference type="EMBL" id="JAFNEN010000141">
    <property type="protein sequence ID" value="KAG8192308.1"/>
    <property type="molecule type" value="Genomic_DNA"/>
</dbReference>
<dbReference type="CDD" id="cd18186">
    <property type="entry name" value="BTB_POZ_ZBTB_KLHL-like"/>
    <property type="match status" value="1"/>
</dbReference>
<dbReference type="PROSITE" id="PS50144">
    <property type="entry name" value="MATH"/>
    <property type="match status" value="1"/>
</dbReference>
<proteinExistence type="predicted"/>
<dbReference type="InterPro" id="IPR011333">
    <property type="entry name" value="SKP1/BTB/POZ_sf"/>
</dbReference>
<feature type="domain" description="MATH" evidence="2">
    <location>
        <begin position="18"/>
        <end position="150"/>
    </location>
</feature>
<feature type="domain" description="BTB" evidence="1">
    <location>
        <begin position="197"/>
        <end position="260"/>
    </location>
</feature>
<dbReference type="PROSITE" id="PS50097">
    <property type="entry name" value="BTB"/>
    <property type="match status" value="1"/>
</dbReference>
<evidence type="ECO:0000313" key="4">
    <source>
        <dbReference type="Proteomes" id="UP000827092"/>
    </source>
</evidence>
<sequence>MSENVKKFRGRTQLLKEACDFKWSIENFSSICSAKTKVKEPLISETFTTGESSLETEWCIYLNFSDDNSIGIHLKRISNKSLRHYVLSSFSIIGSDEIKYYSTEHEDGDLYNDSSNGWGYSNFVDDRKKLFEEEKLLLLPNDTLTIVCEFQVSVIDASIVSELTQDSNTIHSSKSDFKNPDSLMDDFQHLYASQMFADFTIKVGDEEFKCHKIILCARSSVFHTMLTTDMKENLTNCLEITDFDPSIVKTMIHYIYCGQVQDLTPEISIQLYFIADKYNLQDLKDICVEYILGNINMDNICDVLTLLELHDEPQLKTAARDFICANAVAIQETEKWLSLSKNMPYLILDMNRLVISQMKNTNRSMK</sequence>
<dbReference type="Proteomes" id="UP000827092">
    <property type="component" value="Unassembled WGS sequence"/>
</dbReference>
<dbReference type="InterPro" id="IPR000210">
    <property type="entry name" value="BTB/POZ_dom"/>
</dbReference>
<dbReference type="PANTHER" id="PTHR24413">
    <property type="entry name" value="SPECKLE-TYPE POZ PROTEIN"/>
    <property type="match status" value="1"/>
</dbReference>
<evidence type="ECO:0008006" key="5">
    <source>
        <dbReference type="Google" id="ProtNLM"/>
    </source>
</evidence>
<evidence type="ECO:0000259" key="2">
    <source>
        <dbReference type="PROSITE" id="PS50144"/>
    </source>
</evidence>
<dbReference type="Gene3D" id="1.25.40.420">
    <property type="match status" value="1"/>
</dbReference>
<dbReference type="GO" id="GO:0030163">
    <property type="term" value="P:protein catabolic process"/>
    <property type="evidence" value="ECO:0007669"/>
    <property type="project" value="UniProtKB-ARBA"/>
</dbReference>
<gene>
    <name evidence="3" type="ORF">JTE90_002129</name>
</gene>
<dbReference type="InterPro" id="IPR008974">
    <property type="entry name" value="TRAF-like"/>
</dbReference>
<dbReference type="CDD" id="cd00121">
    <property type="entry name" value="MATH"/>
    <property type="match status" value="1"/>
</dbReference>
<dbReference type="Pfam" id="PF22486">
    <property type="entry name" value="MATH_2"/>
    <property type="match status" value="1"/>
</dbReference>
<dbReference type="AlphaFoldDB" id="A0AAV6V894"/>
<dbReference type="FunFam" id="3.30.710.10:FF:000159">
    <property type="entry name" value="Speckle-type POZ protein B"/>
    <property type="match status" value="1"/>
</dbReference>
<keyword evidence="4" id="KW-1185">Reference proteome</keyword>
<name>A0AAV6V894_9ARAC</name>
<evidence type="ECO:0000259" key="1">
    <source>
        <dbReference type="PROSITE" id="PS50097"/>
    </source>
</evidence>